<dbReference type="InterPro" id="IPR029063">
    <property type="entry name" value="SAM-dependent_MTases_sf"/>
</dbReference>
<comment type="caution">
    <text evidence="5">The sequence shown here is derived from an EMBL/GenBank/DDBJ whole genome shotgun (WGS) entry which is preliminary data.</text>
</comment>
<accession>A0ABN9MLP3</accession>
<dbReference type="Proteomes" id="UP001176940">
    <property type="component" value="Unassembled WGS sequence"/>
</dbReference>
<evidence type="ECO:0000313" key="6">
    <source>
        <dbReference type="Proteomes" id="UP001176940"/>
    </source>
</evidence>
<dbReference type="SUPFAM" id="SSF53335">
    <property type="entry name" value="S-adenosyl-L-methionine-dependent methyltransferases"/>
    <property type="match status" value="1"/>
</dbReference>
<keyword evidence="2" id="KW-0489">Methyltransferase</keyword>
<name>A0ABN9MLP3_9NEOB</name>
<dbReference type="PANTHER" id="PTHR10867">
    <property type="entry name" value="NNMT/PNMT/TEMT FAMILY MEMBER"/>
    <property type="match status" value="1"/>
</dbReference>
<organism evidence="5 6">
    <name type="scientific">Ranitomeya imitator</name>
    <name type="common">mimic poison frog</name>
    <dbReference type="NCBI Taxonomy" id="111125"/>
    <lineage>
        <taxon>Eukaryota</taxon>
        <taxon>Metazoa</taxon>
        <taxon>Chordata</taxon>
        <taxon>Craniata</taxon>
        <taxon>Vertebrata</taxon>
        <taxon>Euteleostomi</taxon>
        <taxon>Amphibia</taxon>
        <taxon>Batrachia</taxon>
        <taxon>Anura</taxon>
        <taxon>Neobatrachia</taxon>
        <taxon>Hyloidea</taxon>
        <taxon>Dendrobatidae</taxon>
        <taxon>Dendrobatinae</taxon>
        <taxon>Ranitomeya</taxon>
    </lineage>
</organism>
<proteinExistence type="inferred from homology"/>
<dbReference type="PANTHER" id="PTHR10867:SF32">
    <property type="entry name" value="NICOTINAMIDE N-METHYLTRANSFERASE"/>
    <property type="match status" value="1"/>
</dbReference>
<protein>
    <submittedName>
        <fullName evidence="5">Uncharacterized protein</fullName>
    </submittedName>
</protein>
<evidence type="ECO:0000256" key="2">
    <source>
        <dbReference type="ARBA" id="ARBA00022603"/>
    </source>
</evidence>
<sequence length="124" mass="14124">MMDPIVLPPADCIISAWLLDVISKDQDDNIRYLKKVAGLLKLGGHMILLGDLNTTYYTIGKRKFHILNYDDEEFVRKALVEAGFVLTIHRMGDNDDEEAEEQEVIDCATGSTTHFLQHGWDEEE</sequence>
<evidence type="ECO:0000256" key="3">
    <source>
        <dbReference type="ARBA" id="ARBA00022679"/>
    </source>
</evidence>
<dbReference type="Gene3D" id="3.40.50.150">
    <property type="entry name" value="Vaccinia Virus protein VP39"/>
    <property type="match status" value="1"/>
</dbReference>
<dbReference type="PROSITE" id="PS51681">
    <property type="entry name" value="SAM_MT_NNMT_PNMT_TEMT"/>
    <property type="match status" value="1"/>
</dbReference>
<dbReference type="EMBL" id="CAUEEQ010078535">
    <property type="protein sequence ID" value="CAJ0967704.1"/>
    <property type="molecule type" value="Genomic_DNA"/>
</dbReference>
<keyword evidence="4" id="KW-0949">S-adenosyl-L-methionine</keyword>
<dbReference type="InterPro" id="IPR000940">
    <property type="entry name" value="NNMT_TEMT_trans"/>
</dbReference>
<comment type="similarity">
    <text evidence="1">Belongs to the class I-like SAM-binding methyltransferase superfamily. NNMT/PNMT/TEMT family.</text>
</comment>
<evidence type="ECO:0000256" key="4">
    <source>
        <dbReference type="ARBA" id="ARBA00022691"/>
    </source>
</evidence>
<keyword evidence="3" id="KW-0808">Transferase</keyword>
<dbReference type="Pfam" id="PF01234">
    <property type="entry name" value="NNMT_PNMT_TEMT"/>
    <property type="match status" value="1"/>
</dbReference>
<gene>
    <name evidence="5" type="ORF">RIMI_LOCUS22430316</name>
</gene>
<evidence type="ECO:0000256" key="1">
    <source>
        <dbReference type="ARBA" id="ARBA00007996"/>
    </source>
</evidence>
<reference evidence="5" key="1">
    <citation type="submission" date="2023-07" db="EMBL/GenBank/DDBJ databases">
        <authorList>
            <person name="Stuckert A."/>
        </authorList>
    </citation>
    <scope>NUCLEOTIDE SEQUENCE</scope>
</reference>
<keyword evidence="6" id="KW-1185">Reference proteome</keyword>
<evidence type="ECO:0000313" key="5">
    <source>
        <dbReference type="EMBL" id="CAJ0967704.1"/>
    </source>
</evidence>